<protein>
    <submittedName>
        <fullName evidence="2">SprA-related family protein</fullName>
    </submittedName>
</protein>
<evidence type="ECO:0000313" key="2">
    <source>
        <dbReference type="EMBL" id="SFL70985.1"/>
    </source>
</evidence>
<dbReference type="InterPro" id="IPR021973">
    <property type="entry name" value="SprA-related"/>
</dbReference>
<sequence>MTMIALNSQPVPGWTNSSNIKSEFNPENNYGKSADKAATTLINSVKKSADSSESQTKNDSESQTKNNPAKLSPEEKSKVNKLKQRDREVRAHEMAHQAVGGQYAGSASYSYTTGPDNKRYAVGGSVSIDTSPEKEPEQTIKKAEQIKRAATAPANPSSADLQIAAKAARMAMQARSELNQENSTEIDSAANFKAQPNNKYLINKRENSYQKLLAARNGLEINSGFAA</sequence>
<evidence type="ECO:0000256" key="1">
    <source>
        <dbReference type="SAM" id="MobiDB-lite"/>
    </source>
</evidence>
<proteinExistence type="predicted"/>
<dbReference type="AlphaFoldDB" id="A0A1I4JWN0"/>
<dbReference type="Proteomes" id="UP000199006">
    <property type="component" value="Unassembled WGS sequence"/>
</dbReference>
<accession>A0A1I4JWN0</accession>
<organism evidence="2 3">
    <name type="scientific">Halanaerobium salsuginis</name>
    <dbReference type="NCBI Taxonomy" id="29563"/>
    <lineage>
        <taxon>Bacteria</taxon>
        <taxon>Bacillati</taxon>
        <taxon>Bacillota</taxon>
        <taxon>Clostridia</taxon>
        <taxon>Halanaerobiales</taxon>
        <taxon>Halanaerobiaceae</taxon>
        <taxon>Halanaerobium</taxon>
    </lineage>
</organism>
<feature type="compositionally biased region" description="Polar residues" evidence="1">
    <location>
        <begin position="40"/>
        <end position="55"/>
    </location>
</feature>
<feature type="compositionally biased region" description="Basic and acidic residues" evidence="1">
    <location>
        <begin position="72"/>
        <end position="95"/>
    </location>
</feature>
<gene>
    <name evidence="2" type="ORF">SAMN02983006_01837</name>
</gene>
<reference evidence="2 3" key="1">
    <citation type="submission" date="2016-10" db="EMBL/GenBank/DDBJ databases">
        <authorList>
            <person name="de Groot N.N."/>
        </authorList>
    </citation>
    <scope>NUCLEOTIDE SEQUENCE [LARGE SCALE GENOMIC DNA]</scope>
    <source>
        <strain evidence="2 3">ATCC 51327</strain>
    </source>
</reference>
<feature type="region of interest" description="Disordered" evidence="1">
    <location>
        <begin position="1"/>
        <end position="114"/>
    </location>
</feature>
<feature type="compositionally biased region" description="Polar residues" evidence="1">
    <location>
        <begin position="105"/>
        <end position="114"/>
    </location>
</feature>
<dbReference type="STRING" id="29563.SAMN02983006_01837"/>
<evidence type="ECO:0000313" key="3">
    <source>
        <dbReference type="Proteomes" id="UP000199006"/>
    </source>
</evidence>
<feature type="compositionally biased region" description="Polar residues" evidence="1">
    <location>
        <begin position="1"/>
        <end position="31"/>
    </location>
</feature>
<keyword evidence="3" id="KW-1185">Reference proteome</keyword>
<name>A0A1I4JWN0_9FIRM</name>
<dbReference type="Pfam" id="PF12118">
    <property type="entry name" value="SprA-related"/>
    <property type="match status" value="1"/>
</dbReference>
<dbReference type="EMBL" id="FOTI01000026">
    <property type="protein sequence ID" value="SFL70985.1"/>
    <property type="molecule type" value="Genomic_DNA"/>
</dbReference>